<organism evidence="1 2">
    <name type="scientific">Tateyamaria armeniaca</name>
    <dbReference type="NCBI Taxonomy" id="2518930"/>
    <lineage>
        <taxon>Bacteria</taxon>
        <taxon>Pseudomonadati</taxon>
        <taxon>Pseudomonadota</taxon>
        <taxon>Alphaproteobacteria</taxon>
        <taxon>Rhodobacterales</taxon>
        <taxon>Roseobacteraceae</taxon>
        <taxon>Tateyamaria</taxon>
    </lineage>
</organism>
<keyword evidence="2" id="KW-1185">Reference proteome</keyword>
<evidence type="ECO:0008006" key="3">
    <source>
        <dbReference type="Google" id="ProtNLM"/>
    </source>
</evidence>
<comment type="caution">
    <text evidence="1">The sequence shown here is derived from an EMBL/GenBank/DDBJ whole genome shotgun (WGS) entry which is preliminary data.</text>
</comment>
<evidence type="ECO:0000313" key="1">
    <source>
        <dbReference type="EMBL" id="MFL4468985.1"/>
    </source>
</evidence>
<proteinExistence type="predicted"/>
<accession>A0ABW8UPE4</accession>
<evidence type="ECO:0000313" key="2">
    <source>
        <dbReference type="Proteomes" id="UP001627408"/>
    </source>
</evidence>
<protein>
    <recommendedName>
        <fullName evidence="3">DUF4258 domain-containing protein</fullName>
    </recommendedName>
</protein>
<dbReference type="RefSeq" id="WP_407590742.1">
    <property type="nucleotide sequence ID" value="NZ_JBHDIY010000002.1"/>
</dbReference>
<dbReference type="EMBL" id="JBHDIY010000002">
    <property type="protein sequence ID" value="MFL4468985.1"/>
    <property type="molecule type" value="Genomic_DNA"/>
</dbReference>
<reference evidence="1 2" key="1">
    <citation type="submission" date="2024-08" db="EMBL/GenBank/DDBJ databases">
        <title>Tateyamaria sp. nov., isolated from marine algae.</title>
        <authorList>
            <person name="Choi B.J."/>
            <person name="Kim J.M."/>
            <person name="Lee J.K."/>
            <person name="Choi D.G."/>
            <person name="Bayburt H."/>
            <person name="Baek J.H."/>
            <person name="Han D.M."/>
            <person name="Jeon C.O."/>
        </authorList>
    </citation>
    <scope>NUCLEOTIDE SEQUENCE [LARGE SCALE GENOMIC DNA]</scope>
    <source>
        <strain evidence="1 2">KMU-156</strain>
    </source>
</reference>
<dbReference type="Proteomes" id="UP001627408">
    <property type="component" value="Unassembled WGS sequence"/>
</dbReference>
<sequence length="94" mass="10747">METVTLTAHAETRANQRGIRRETMAILLDYGVAKIRGGAEVIYMDQAARRKAREDLGDKVYARIERALDAYLVVAEDGRVMTCAHRRKPLRFRN</sequence>
<name>A0ABW8UPE4_9RHOB</name>
<gene>
    <name evidence="1" type="ORF">ACERZ8_03535</name>
</gene>